<evidence type="ECO:0000313" key="1">
    <source>
        <dbReference type="EMBL" id="GIY71895.1"/>
    </source>
</evidence>
<organism evidence="1 2">
    <name type="scientific">Caerostris extrusa</name>
    <name type="common">Bark spider</name>
    <name type="synonym">Caerostris bankana</name>
    <dbReference type="NCBI Taxonomy" id="172846"/>
    <lineage>
        <taxon>Eukaryota</taxon>
        <taxon>Metazoa</taxon>
        <taxon>Ecdysozoa</taxon>
        <taxon>Arthropoda</taxon>
        <taxon>Chelicerata</taxon>
        <taxon>Arachnida</taxon>
        <taxon>Araneae</taxon>
        <taxon>Araneomorphae</taxon>
        <taxon>Entelegynae</taxon>
        <taxon>Araneoidea</taxon>
        <taxon>Araneidae</taxon>
        <taxon>Caerostris</taxon>
    </lineage>
</organism>
<protein>
    <submittedName>
        <fullName evidence="1">Uncharacterized protein</fullName>
    </submittedName>
</protein>
<evidence type="ECO:0000313" key="2">
    <source>
        <dbReference type="Proteomes" id="UP001054945"/>
    </source>
</evidence>
<dbReference type="EMBL" id="BPLR01014868">
    <property type="protein sequence ID" value="GIY71895.1"/>
    <property type="molecule type" value="Genomic_DNA"/>
</dbReference>
<comment type="caution">
    <text evidence="1">The sequence shown here is derived from an EMBL/GenBank/DDBJ whole genome shotgun (WGS) entry which is preliminary data.</text>
</comment>
<keyword evidence="2" id="KW-1185">Reference proteome</keyword>
<dbReference type="Proteomes" id="UP001054945">
    <property type="component" value="Unassembled WGS sequence"/>
</dbReference>
<gene>
    <name evidence="1" type="ORF">CEXT_787381</name>
</gene>
<reference evidence="1 2" key="1">
    <citation type="submission" date="2021-06" db="EMBL/GenBank/DDBJ databases">
        <title>Caerostris extrusa draft genome.</title>
        <authorList>
            <person name="Kono N."/>
            <person name="Arakawa K."/>
        </authorList>
    </citation>
    <scope>NUCLEOTIDE SEQUENCE [LARGE SCALE GENOMIC DNA]</scope>
</reference>
<dbReference type="AlphaFoldDB" id="A0AAV4VR90"/>
<accession>A0AAV4VR90</accession>
<name>A0AAV4VR90_CAEEX</name>
<proteinExistence type="predicted"/>
<sequence length="155" mass="17754">MGFGYKRTNKQSKTDRSHVYYGDKSYNSLIQDVLPCLLKMRSIVPYECSVPSIPYSPGNPSNLQWRRYFSITKNCNPNCNKESEPAVLVPPPPRPKPCLEEEEVPMPQPIGFLKKRIICKPKPQPQPKPIFLKRVPCVCRKKRSVFGPEAQDCDC</sequence>